<evidence type="ECO:0000313" key="2">
    <source>
        <dbReference type="Proteomes" id="UP000324101"/>
    </source>
</evidence>
<proteinExistence type="predicted"/>
<accession>A0A5P2DPM6</accession>
<protein>
    <submittedName>
        <fullName evidence="1">Uncharacterized protein</fullName>
    </submittedName>
</protein>
<reference evidence="1 2" key="1">
    <citation type="submission" date="2018-05" db="EMBL/GenBank/DDBJ databases">
        <title>Streptomyces venezuelae.</title>
        <authorList>
            <person name="Kim W."/>
            <person name="Lee N."/>
            <person name="Cho B.-K."/>
        </authorList>
    </citation>
    <scope>NUCLEOTIDE SEQUENCE [LARGE SCALE GENOMIC DNA]</scope>
    <source>
        <strain evidence="1 2">ATCC 21018</strain>
    </source>
</reference>
<dbReference type="OrthoDB" id="2528990at2"/>
<dbReference type="Proteomes" id="UP000324101">
    <property type="component" value="Chromosome"/>
</dbReference>
<dbReference type="AlphaFoldDB" id="A0A5P2DPM6"/>
<dbReference type="RefSeq" id="WP_150259564.1">
    <property type="nucleotide sequence ID" value="NZ_CP029189.1"/>
</dbReference>
<sequence>MGNRATFVIAGAEGYECRGSSFGAVGLDLDLLGGPDAVLPFVLGHRVEEGPWYDDDMCEAGALIDPSRRLLLVFAQEGPSVAMRTRAAWWRLLGPAWPGWELRWMYDGQSGLRTHVGLDPGHVRDTLYPGPALEADDEELADPDPMAAVVTVGSGRCHVLAHIDDHPVAEGPALLDRLAAAPGHAAYAGRAEAGVHVDPVARTVGWWLTGIVPHAGRMAARWPGWTVEFWADRWSEHARRAPGLFVPPAADPAAALDAVRDEALERWAEPREDRRAQLAAAHPRMVIGTGFPPAVTARRAALAREVVRRSRRAAAAG</sequence>
<name>A0A5P2DPM6_STRVZ</name>
<dbReference type="EMBL" id="CP029189">
    <property type="protein sequence ID" value="QES56793.1"/>
    <property type="molecule type" value="Genomic_DNA"/>
</dbReference>
<gene>
    <name evidence="1" type="ORF">DEJ51_23575</name>
</gene>
<evidence type="ECO:0000313" key="1">
    <source>
        <dbReference type="EMBL" id="QES56793.1"/>
    </source>
</evidence>
<organism evidence="1 2">
    <name type="scientific">Streptomyces venezuelae</name>
    <dbReference type="NCBI Taxonomy" id="54571"/>
    <lineage>
        <taxon>Bacteria</taxon>
        <taxon>Bacillati</taxon>
        <taxon>Actinomycetota</taxon>
        <taxon>Actinomycetes</taxon>
        <taxon>Kitasatosporales</taxon>
        <taxon>Streptomycetaceae</taxon>
        <taxon>Streptomyces</taxon>
    </lineage>
</organism>